<feature type="transmembrane region" description="Helical" evidence="2">
    <location>
        <begin position="94"/>
        <end position="114"/>
    </location>
</feature>
<reference evidence="3" key="1">
    <citation type="submission" date="2022-12" db="EMBL/GenBank/DDBJ databases">
        <title>Polyphasic identification of a Novel Hot-Spring Cyanobacterium Ocullathermofonsia sinensis gen nov. sp. nov. and Genomic Insights on its Adaptations to the Thermal Habitat.</title>
        <authorList>
            <person name="Daroch M."/>
            <person name="Tang J."/>
            <person name="Jiang Y."/>
        </authorList>
    </citation>
    <scope>NUCLEOTIDE SEQUENCE</scope>
    <source>
        <strain evidence="3">PKUAC-SCTA174</strain>
    </source>
</reference>
<feature type="region of interest" description="Disordered" evidence="1">
    <location>
        <begin position="200"/>
        <end position="223"/>
    </location>
</feature>
<feature type="region of interest" description="Disordered" evidence="1">
    <location>
        <begin position="309"/>
        <end position="387"/>
    </location>
</feature>
<keyword evidence="2" id="KW-1133">Transmembrane helix</keyword>
<feature type="compositionally biased region" description="Low complexity" evidence="1">
    <location>
        <begin position="213"/>
        <end position="223"/>
    </location>
</feature>
<protein>
    <submittedName>
        <fullName evidence="3">Low-complexity tail membrane protein</fullName>
    </submittedName>
</protein>
<gene>
    <name evidence="3" type="ORF">OXH18_16800</name>
</gene>
<feature type="region of interest" description="Disordered" evidence="1">
    <location>
        <begin position="253"/>
        <end position="278"/>
    </location>
</feature>
<feature type="transmembrane region" description="Helical" evidence="2">
    <location>
        <begin position="9"/>
        <end position="31"/>
    </location>
</feature>
<dbReference type="Proteomes" id="UP001163152">
    <property type="component" value="Chromosome"/>
</dbReference>
<evidence type="ECO:0000256" key="2">
    <source>
        <dbReference type="SAM" id="Phobius"/>
    </source>
</evidence>
<accession>A0A9E8Z963</accession>
<proteinExistence type="predicted"/>
<dbReference type="EMBL" id="CP113797">
    <property type="protein sequence ID" value="WAL58824.1"/>
    <property type="molecule type" value="Genomic_DNA"/>
</dbReference>
<keyword evidence="2" id="KW-0812">Transmembrane</keyword>
<sequence>MRSFWVDPYLWIHLVGIAAVPIFLEFCLLGLSLGEPLFPVWFELLFVGTIGILPILWMQWQRPFSIFSLLVLALKPTHLTEDQRRILALFKAPLNRVLAVLVAVGMTWGLWQLYQLAPAVSPNLFPGIARGTALLIAALAFFGANLFLQIPISVLGVLWTSNSQFAATTPYPVEHIRQSFTIPGIRVGAIVPPLFSEPVQATVSTSPPPPTVAPLSSTPSATAAVATPSPAALEEDDFEDEEFNTGVEDAIEPSDVDVNVSDATPNAELSAPADISPTDEFIDADAPIAAEFVTDAAIADSVDAIETTDLETARDTIEIEPTPDANETAESSDDVTASAGTVTDESGVERPPSFDSTQVEPPLPDPSTPTTLLRESEPLRLTESADVAEEIPIAESVVERLVSPEGLQEDAMITETTGGASEFDPGFDPNFGDSTFAQEFQPEQSDAIDRTLDPEDSVTSSAGNRAESLDPPPDLVEDATLSETIEGHDEEEIADR</sequence>
<feature type="region of interest" description="Disordered" evidence="1">
    <location>
        <begin position="402"/>
        <end position="496"/>
    </location>
</feature>
<dbReference type="KEGG" id="tsin:OXH18_16800"/>
<evidence type="ECO:0000313" key="4">
    <source>
        <dbReference type="Proteomes" id="UP001163152"/>
    </source>
</evidence>
<feature type="compositionally biased region" description="Polar residues" evidence="1">
    <location>
        <begin position="432"/>
        <end position="444"/>
    </location>
</feature>
<feature type="transmembrane region" description="Helical" evidence="2">
    <location>
        <begin position="37"/>
        <end position="57"/>
    </location>
</feature>
<keyword evidence="2" id="KW-0472">Membrane</keyword>
<evidence type="ECO:0000313" key="3">
    <source>
        <dbReference type="EMBL" id="WAL58824.1"/>
    </source>
</evidence>
<dbReference type="InterPro" id="IPR049610">
    <property type="entry name" value="LCTMP-like"/>
</dbReference>
<organism evidence="3 4">
    <name type="scientific">Thermocoleostomius sinensis A174</name>
    <dbReference type="NCBI Taxonomy" id="2016057"/>
    <lineage>
        <taxon>Bacteria</taxon>
        <taxon>Bacillati</taxon>
        <taxon>Cyanobacteriota</taxon>
        <taxon>Cyanophyceae</taxon>
        <taxon>Oculatellales</taxon>
        <taxon>Oculatellaceae</taxon>
        <taxon>Thermocoleostomius</taxon>
    </lineage>
</organism>
<keyword evidence="4" id="KW-1185">Reference proteome</keyword>
<feature type="transmembrane region" description="Helical" evidence="2">
    <location>
        <begin position="134"/>
        <end position="159"/>
    </location>
</feature>
<dbReference type="RefSeq" id="WP_268608257.1">
    <property type="nucleotide sequence ID" value="NZ_CP113797.1"/>
</dbReference>
<evidence type="ECO:0000256" key="1">
    <source>
        <dbReference type="SAM" id="MobiDB-lite"/>
    </source>
</evidence>
<dbReference type="NCBIfam" id="NF033183">
    <property type="entry name" value="colliding_TM"/>
    <property type="match status" value="1"/>
</dbReference>
<dbReference type="AlphaFoldDB" id="A0A9E8Z963"/>
<name>A0A9E8Z963_9CYAN</name>
<feature type="compositionally biased region" description="Polar residues" evidence="1">
    <location>
        <begin position="334"/>
        <end position="344"/>
    </location>
</feature>